<dbReference type="PANTHER" id="PTHR11019">
    <property type="entry name" value="HTH-TYPE TRANSCRIPTIONAL REGULATOR NIMR"/>
    <property type="match status" value="1"/>
</dbReference>
<dbReference type="PANTHER" id="PTHR11019:SF199">
    <property type="entry name" value="HTH-TYPE TRANSCRIPTIONAL REGULATOR NIMR"/>
    <property type="match status" value="1"/>
</dbReference>
<organism evidence="8 9">
    <name type="scientific">Nesterenkonia xinjiangensis</name>
    <dbReference type="NCBI Taxonomy" id="225327"/>
    <lineage>
        <taxon>Bacteria</taxon>
        <taxon>Bacillati</taxon>
        <taxon>Actinomycetota</taxon>
        <taxon>Actinomycetes</taxon>
        <taxon>Micrococcales</taxon>
        <taxon>Micrococcaceae</taxon>
        <taxon>Nesterenkonia</taxon>
    </lineage>
</organism>
<dbReference type="SUPFAM" id="SSF46689">
    <property type="entry name" value="Homeodomain-like"/>
    <property type="match status" value="2"/>
</dbReference>
<evidence type="ECO:0000313" key="9">
    <source>
        <dbReference type="Proteomes" id="UP000535437"/>
    </source>
</evidence>
<comment type="caution">
    <text evidence="8">The sequence shown here is derived from an EMBL/GenBank/DDBJ whole genome shotgun (WGS) entry which is preliminary data.</text>
</comment>
<evidence type="ECO:0000256" key="3">
    <source>
        <dbReference type="ARBA" id="ARBA00023125"/>
    </source>
</evidence>
<evidence type="ECO:0000256" key="5">
    <source>
        <dbReference type="ARBA" id="ARBA00074140"/>
    </source>
</evidence>
<accession>A0A7Z0GKB7</accession>
<sequence>MSTRRPTRFGVTFVRTDAPGIGSPATGTSAVTPALRELLIHMNREQLDLEAHLRLQRACLDLMTPARMPRPSVPVPQDPRLTPLVHGLLEDCGDPRSLHEWAEELHLSTRTISRALHAATGMPFSRWRRQLRIQQAQTLLADGETVTSTAWQVGYLSTSAFVAAFRTVTGVTPATLIPPDVDQTPLADR</sequence>
<evidence type="ECO:0000259" key="7">
    <source>
        <dbReference type="PROSITE" id="PS01124"/>
    </source>
</evidence>
<gene>
    <name evidence="8" type="ORF">HNR09_000956</name>
</gene>
<dbReference type="PROSITE" id="PS00041">
    <property type="entry name" value="HTH_ARAC_FAMILY_1"/>
    <property type="match status" value="1"/>
</dbReference>
<dbReference type="InterPro" id="IPR018060">
    <property type="entry name" value="HTH_AraC"/>
</dbReference>
<dbReference type="GO" id="GO:0003700">
    <property type="term" value="F:DNA-binding transcription factor activity"/>
    <property type="evidence" value="ECO:0007669"/>
    <property type="project" value="InterPro"/>
</dbReference>
<dbReference type="InterPro" id="IPR009057">
    <property type="entry name" value="Homeodomain-like_sf"/>
</dbReference>
<evidence type="ECO:0000256" key="1">
    <source>
        <dbReference type="ARBA" id="ARBA00022491"/>
    </source>
</evidence>
<dbReference type="FunFam" id="1.10.10.60:FF:000132">
    <property type="entry name" value="AraC family transcriptional regulator"/>
    <property type="match status" value="1"/>
</dbReference>
<dbReference type="EMBL" id="JACCFY010000001">
    <property type="protein sequence ID" value="NYJ77545.1"/>
    <property type="molecule type" value="Genomic_DNA"/>
</dbReference>
<keyword evidence="1" id="KW-0678">Repressor</keyword>
<keyword evidence="9" id="KW-1185">Reference proteome</keyword>
<reference evidence="8 9" key="1">
    <citation type="submission" date="2020-07" db="EMBL/GenBank/DDBJ databases">
        <title>Sequencing the genomes of 1000 actinobacteria strains.</title>
        <authorList>
            <person name="Klenk H.-P."/>
        </authorList>
    </citation>
    <scope>NUCLEOTIDE SEQUENCE [LARGE SCALE GENOMIC DNA]</scope>
    <source>
        <strain evidence="8 9">DSM 15475</strain>
    </source>
</reference>
<dbReference type="PROSITE" id="PS01124">
    <property type="entry name" value="HTH_ARAC_FAMILY_2"/>
    <property type="match status" value="1"/>
</dbReference>
<dbReference type="Gene3D" id="1.10.10.60">
    <property type="entry name" value="Homeodomain-like"/>
    <property type="match status" value="1"/>
</dbReference>
<dbReference type="SMART" id="SM00342">
    <property type="entry name" value="HTH_ARAC"/>
    <property type="match status" value="1"/>
</dbReference>
<evidence type="ECO:0000256" key="4">
    <source>
        <dbReference type="ARBA" id="ARBA00023163"/>
    </source>
</evidence>
<dbReference type="GO" id="GO:0043565">
    <property type="term" value="F:sequence-specific DNA binding"/>
    <property type="evidence" value="ECO:0007669"/>
    <property type="project" value="InterPro"/>
</dbReference>
<dbReference type="Pfam" id="PF12833">
    <property type="entry name" value="HTH_18"/>
    <property type="match status" value="1"/>
</dbReference>
<dbReference type="Proteomes" id="UP000535437">
    <property type="component" value="Unassembled WGS sequence"/>
</dbReference>
<evidence type="ECO:0000256" key="6">
    <source>
        <dbReference type="ARBA" id="ARBA00079449"/>
    </source>
</evidence>
<name>A0A7Z0GKB7_9MICC</name>
<evidence type="ECO:0000256" key="2">
    <source>
        <dbReference type="ARBA" id="ARBA00023015"/>
    </source>
</evidence>
<evidence type="ECO:0000313" key="8">
    <source>
        <dbReference type="EMBL" id="NYJ77545.1"/>
    </source>
</evidence>
<dbReference type="RefSeq" id="WP_179541015.1">
    <property type="nucleotide sequence ID" value="NZ_BAAALL010000004.1"/>
</dbReference>
<keyword evidence="2" id="KW-0805">Transcription regulation</keyword>
<keyword evidence="4" id="KW-0804">Transcription</keyword>
<keyword evidence="3 8" id="KW-0238">DNA-binding</keyword>
<dbReference type="AlphaFoldDB" id="A0A7Z0GKB7"/>
<proteinExistence type="predicted"/>
<feature type="domain" description="HTH araC/xylS-type" evidence="7">
    <location>
        <begin position="82"/>
        <end position="179"/>
    </location>
</feature>
<protein>
    <recommendedName>
        <fullName evidence="5">HTH-type transcriptional regulator RipA</fullName>
    </recommendedName>
    <alternativeName>
        <fullName evidence="6">Repressor of iron proteins A</fullName>
    </alternativeName>
</protein>
<dbReference type="InterPro" id="IPR018062">
    <property type="entry name" value="HTH_AraC-typ_CS"/>
</dbReference>